<keyword evidence="2" id="KW-1185">Reference proteome</keyword>
<accession>A0A2A4GD25</accession>
<dbReference type="GO" id="GO:0005886">
    <property type="term" value="C:plasma membrane"/>
    <property type="evidence" value="ECO:0007669"/>
    <property type="project" value="InterPro"/>
</dbReference>
<evidence type="ECO:0000313" key="2">
    <source>
        <dbReference type="Proteomes" id="UP000219559"/>
    </source>
</evidence>
<comment type="caution">
    <text evidence="1">The sequence shown here is derived from an EMBL/GenBank/DDBJ whole genome shotgun (WGS) entry which is preliminary data.</text>
</comment>
<organism evidence="1 2">
    <name type="scientific">Sediminicola luteus</name>
    <dbReference type="NCBI Taxonomy" id="319238"/>
    <lineage>
        <taxon>Bacteria</taxon>
        <taxon>Pseudomonadati</taxon>
        <taxon>Bacteroidota</taxon>
        <taxon>Flavobacteriia</taxon>
        <taxon>Flavobacteriales</taxon>
        <taxon>Flavobacteriaceae</taxon>
        <taxon>Sediminicola</taxon>
    </lineage>
</organism>
<dbReference type="InterPro" id="IPR026265">
    <property type="entry name" value="LptC"/>
</dbReference>
<protein>
    <submittedName>
        <fullName evidence="1">LPS export ABC transporter periplasmic protein LptC</fullName>
    </submittedName>
</protein>
<dbReference type="NCBIfam" id="TIGR04409">
    <property type="entry name" value="LptC_YrbK"/>
    <property type="match status" value="1"/>
</dbReference>
<dbReference type="AlphaFoldDB" id="A0A2A4GD25"/>
<proteinExistence type="predicted"/>
<dbReference type="Proteomes" id="UP000219559">
    <property type="component" value="Unassembled WGS sequence"/>
</dbReference>
<dbReference type="PROSITE" id="PS51257">
    <property type="entry name" value="PROKAR_LIPOPROTEIN"/>
    <property type="match status" value="1"/>
</dbReference>
<name>A0A2A4GD25_9FLAO</name>
<reference evidence="1 2" key="1">
    <citation type="submission" date="2017-04" db="EMBL/GenBank/DDBJ databases">
        <title>A new member of the family Flavobacteriaceae isolated from ascidians.</title>
        <authorList>
            <person name="Chen L."/>
        </authorList>
    </citation>
    <scope>NUCLEOTIDE SEQUENCE [LARGE SCALE GENOMIC DNA]</scope>
    <source>
        <strain evidence="1 2">HQA918</strain>
    </source>
</reference>
<sequence>MYLKKTYIFMSIALGWAMLFLSCSDTYEKVGAEKPPMLFASGIAEDFTVTYSETRDLKGVDADTARVLVVMRSPVMKDYENLVFKYREFPNGLELDYFDEAGNKTVITGDYGIVYTQTGLTDLRGNVTVHTHDGKLMETSQLYWDRKRSWVFTQEKFKYTNPEDRTVMDGEGMDVKTDFKFFNAHKTFGLLTLKENDD</sequence>
<gene>
    <name evidence="1" type="ORF">B7P33_00865</name>
</gene>
<dbReference type="EMBL" id="NBWU01000001">
    <property type="protein sequence ID" value="PCE65884.1"/>
    <property type="molecule type" value="Genomic_DNA"/>
</dbReference>
<evidence type="ECO:0000313" key="1">
    <source>
        <dbReference type="EMBL" id="PCE65884.1"/>
    </source>
</evidence>
<dbReference type="Gene3D" id="2.60.450.10">
    <property type="entry name" value="Lipopolysaccharide (LPS) transport protein A like domain"/>
    <property type="match status" value="1"/>
</dbReference>
<dbReference type="GO" id="GO:0015221">
    <property type="term" value="F:lipopolysaccharide transmembrane transporter activity"/>
    <property type="evidence" value="ECO:0007669"/>
    <property type="project" value="InterPro"/>
</dbReference>
<dbReference type="OrthoDB" id="1427074at2"/>